<proteinExistence type="predicted"/>
<feature type="signal peptide" evidence="2">
    <location>
        <begin position="1"/>
        <end position="23"/>
    </location>
</feature>
<gene>
    <name evidence="4" type="ORF">HMPREF1181_00821</name>
</gene>
<organism evidence="4 5">
    <name type="scientific">Bacteroides stercoris CC31F</name>
    <dbReference type="NCBI Taxonomy" id="1073351"/>
    <lineage>
        <taxon>Bacteria</taxon>
        <taxon>Pseudomonadati</taxon>
        <taxon>Bacteroidota</taxon>
        <taxon>Bacteroidia</taxon>
        <taxon>Bacteroidales</taxon>
        <taxon>Bacteroidaceae</taxon>
        <taxon>Bacteroides</taxon>
    </lineage>
</organism>
<name>S3YDY8_BACSE</name>
<dbReference type="InterPro" id="IPR050330">
    <property type="entry name" value="Bact_OuterMem_StrucFunc"/>
</dbReference>
<dbReference type="SUPFAM" id="SSF103088">
    <property type="entry name" value="OmpA-like"/>
    <property type="match status" value="1"/>
</dbReference>
<evidence type="ECO:0000259" key="3">
    <source>
        <dbReference type="PROSITE" id="PS51123"/>
    </source>
</evidence>
<dbReference type="Gene3D" id="3.30.1330.60">
    <property type="entry name" value="OmpA-like domain"/>
    <property type="match status" value="1"/>
</dbReference>
<dbReference type="InterPro" id="IPR006665">
    <property type="entry name" value="OmpA-like"/>
</dbReference>
<evidence type="ECO:0000256" key="1">
    <source>
        <dbReference type="PROSITE-ProRule" id="PRU00473"/>
    </source>
</evidence>
<evidence type="ECO:0000313" key="5">
    <source>
        <dbReference type="Proteomes" id="UP000014614"/>
    </source>
</evidence>
<feature type="domain" description="OmpA-like" evidence="3">
    <location>
        <begin position="311"/>
        <end position="425"/>
    </location>
</feature>
<dbReference type="AlphaFoldDB" id="S3YDY8"/>
<keyword evidence="1" id="KW-0472">Membrane</keyword>
<dbReference type="PANTHER" id="PTHR30329">
    <property type="entry name" value="STATOR ELEMENT OF FLAGELLAR MOTOR COMPLEX"/>
    <property type="match status" value="1"/>
</dbReference>
<feature type="chain" id="PRO_5004514153" description="OmpA-like domain-containing protein" evidence="2">
    <location>
        <begin position="24"/>
        <end position="425"/>
    </location>
</feature>
<dbReference type="PROSITE" id="PS51123">
    <property type="entry name" value="OMPA_2"/>
    <property type="match status" value="1"/>
</dbReference>
<dbReference type="HOGENOM" id="CLU_051834_0_0_10"/>
<dbReference type="Pfam" id="PF00691">
    <property type="entry name" value="OmpA"/>
    <property type="match status" value="1"/>
</dbReference>
<dbReference type="PANTHER" id="PTHR30329:SF21">
    <property type="entry name" value="LIPOPROTEIN YIAD-RELATED"/>
    <property type="match status" value="1"/>
</dbReference>
<evidence type="ECO:0000256" key="2">
    <source>
        <dbReference type="SAM" id="SignalP"/>
    </source>
</evidence>
<dbReference type="RefSeq" id="WP_016661242.1">
    <property type="nucleotide sequence ID" value="NZ_KE340311.1"/>
</dbReference>
<protein>
    <recommendedName>
        <fullName evidence="3">OmpA-like domain-containing protein</fullName>
    </recommendedName>
</protein>
<sequence>MKSLKYIIAGFCLAALPGMEAMAQEVVKVDDPWKDYPDKKTLYKDYSRWSIGVNIGMPFYAGDFRSVSRGNNNWAGYMFGLQGSYQFNPIFGARLSVDYGSNRAGSQRYEDDFVLLPNGNTYYNVDFPEGGSYYKDLYSSVHSWNFGLNAEVNLLNLFRRSDGDRRWAVVLAPGIYLQKFSSTVKNRSNDEQFADKLDNKVNLGLGGDLAVRYRINHNFDVQLKGGMIWINNQDFDGINSINTTKHNSMVTAQVGLIWKVGNSKGRKKDNIMYAPGYLPMWKRATKTVTKVVHDTIYIEQKVLEKSPEVVVCKGFPKDLPAVYFERGKWKLDTDKYARELFTIAKTLKENPEVQIDICGYADHTGGEAINKKVTLKRAEALKKFLVKVGIEPERLHTYGLGKDMTIEKELRYTEKARRGEVKEKE</sequence>
<reference evidence="4 5" key="1">
    <citation type="submission" date="2013-05" db="EMBL/GenBank/DDBJ databases">
        <title>The Genome Sequence of Bacteroides stercoris CC31F.</title>
        <authorList>
            <consortium name="The Broad Institute Genomics Platform"/>
            <person name="Earl A."/>
            <person name="Ward D."/>
            <person name="Feldgarden M."/>
            <person name="Gevers D."/>
            <person name="Oliphant K."/>
            <person name="Allen-Vercoe E."/>
            <person name="Walker B."/>
            <person name="Young S."/>
            <person name="Zeng Q."/>
            <person name="Gargeya S."/>
            <person name="Fitzgerald M."/>
            <person name="Haas B."/>
            <person name="Abouelleil A."/>
            <person name="Allen A.W."/>
            <person name="Alvarado L."/>
            <person name="Arachchi H.M."/>
            <person name="Berlin A.M."/>
            <person name="Chapman S.B."/>
            <person name="Gainer-Dewar J."/>
            <person name="Goldberg J."/>
            <person name="Griggs A."/>
            <person name="Gujja S."/>
            <person name="Hansen M."/>
            <person name="Howarth C."/>
            <person name="Imamovic A."/>
            <person name="Ireland A."/>
            <person name="Larimer J."/>
            <person name="McCowan C."/>
            <person name="Murphy C."/>
            <person name="Pearson M."/>
            <person name="Poon T.W."/>
            <person name="Priest M."/>
            <person name="Roberts A."/>
            <person name="Saif S."/>
            <person name="Shea T."/>
            <person name="Sisk P."/>
            <person name="Sykes S."/>
            <person name="Wortman J."/>
            <person name="Nusbaum C."/>
            <person name="Birren B."/>
        </authorList>
    </citation>
    <scope>NUCLEOTIDE SEQUENCE [LARGE SCALE GENOMIC DNA]</scope>
    <source>
        <strain evidence="4 5">CC31F</strain>
    </source>
</reference>
<dbReference type="GO" id="GO:0016020">
    <property type="term" value="C:membrane"/>
    <property type="evidence" value="ECO:0007669"/>
    <property type="project" value="UniProtKB-UniRule"/>
</dbReference>
<dbReference type="OrthoDB" id="1108826at2"/>
<comment type="caution">
    <text evidence="4">The sequence shown here is derived from an EMBL/GenBank/DDBJ whole genome shotgun (WGS) entry which is preliminary data.</text>
</comment>
<dbReference type="Proteomes" id="UP000014614">
    <property type="component" value="Unassembled WGS sequence"/>
</dbReference>
<evidence type="ECO:0000313" key="4">
    <source>
        <dbReference type="EMBL" id="EPH21239.1"/>
    </source>
</evidence>
<dbReference type="EMBL" id="ATFP01000013">
    <property type="protein sequence ID" value="EPH21239.1"/>
    <property type="molecule type" value="Genomic_DNA"/>
</dbReference>
<dbReference type="InterPro" id="IPR036737">
    <property type="entry name" value="OmpA-like_sf"/>
</dbReference>
<dbReference type="CDD" id="cd07185">
    <property type="entry name" value="OmpA_C-like"/>
    <property type="match status" value="1"/>
</dbReference>
<accession>S3YDY8</accession>
<dbReference type="PATRIC" id="fig|1073351.3.peg.803"/>
<keyword evidence="2" id="KW-0732">Signal</keyword>